<dbReference type="EMBL" id="JACXVP010000002">
    <property type="protein sequence ID" value="KAG5625576.1"/>
    <property type="molecule type" value="Genomic_DNA"/>
</dbReference>
<accession>A0A9J6ALP7</accession>
<dbReference type="Proteomes" id="UP000824120">
    <property type="component" value="Chromosome 2"/>
</dbReference>
<comment type="caution">
    <text evidence="1">The sequence shown here is derived from an EMBL/GenBank/DDBJ whole genome shotgun (WGS) entry which is preliminary data.</text>
</comment>
<gene>
    <name evidence="1" type="ORF">H5410_010794</name>
</gene>
<proteinExistence type="predicted"/>
<sequence length="73" mass="8432">MRKESVSAFCSFPKNNKGSTLQKWMDLQKKVNLMYFVLEFLISNFPFHGRLFAHICSRCAENGLNCKILQNGT</sequence>
<dbReference type="AlphaFoldDB" id="A0A9J6ALP7"/>
<keyword evidence="2" id="KW-1185">Reference proteome</keyword>
<evidence type="ECO:0000313" key="2">
    <source>
        <dbReference type="Proteomes" id="UP000824120"/>
    </source>
</evidence>
<protein>
    <submittedName>
        <fullName evidence="1">Uncharacterized protein</fullName>
    </submittedName>
</protein>
<name>A0A9J6ALP7_SOLCO</name>
<evidence type="ECO:0000313" key="1">
    <source>
        <dbReference type="EMBL" id="KAG5625576.1"/>
    </source>
</evidence>
<organism evidence="1 2">
    <name type="scientific">Solanum commersonii</name>
    <name type="common">Commerson's wild potato</name>
    <name type="synonym">Commerson's nightshade</name>
    <dbReference type="NCBI Taxonomy" id="4109"/>
    <lineage>
        <taxon>Eukaryota</taxon>
        <taxon>Viridiplantae</taxon>
        <taxon>Streptophyta</taxon>
        <taxon>Embryophyta</taxon>
        <taxon>Tracheophyta</taxon>
        <taxon>Spermatophyta</taxon>
        <taxon>Magnoliopsida</taxon>
        <taxon>eudicotyledons</taxon>
        <taxon>Gunneridae</taxon>
        <taxon>Pentapetalae</taxon>
        <taxon>asterids</taxon>
        <taxon>lamiids</taxon>
        <taxon>Solanales</taxon>
        <taxon>Solanaceae</taxon>
        <taxon>Solanoideae</taxon>
        <taxon>Solaneae</taxon>
        <taxon>Solanum</taxon>
    </lineage>
</organism>
<reference evidence="1 2" key="1">
    <citation type="submission" date="2020-09" db="EMBL/GenBank/DDBJ databases">
        <title>De no assembly of potato wild relative species, Solanum commersonii.</title>
        <authorList>
            <person name="Cho K."/>
        </authorList>
    </citation>
    <scope>NUCLEOTIDE SEQUENCE [LARGE SCALE GENOMIC DNA]</scope>
    <source>
        <strain evidence="1">LZ3.2</strain>
        <tissue evidence="1">Leaf</tissue>
    </source>
</reference>